<dbReference type="Pfam" id="PF09331">
    <property type="entry name" value="DUF1985"/>
    <property type="match status" value="1"/>
</dbReference>
<dbReference type="Gene3D" id="3.40.395.10">
    <property type="entry name" value="Adenoviral Proteinase, Chain A"/>
    <property type="match status" value="1"/>
</dbReference>
<accession>A0ABQ7MH98</accession>
<feature type="compositionally biased region" description="Acidic residues" evidence="4">
    <location>
        <begin position="46"/>
        <end position="68"/>
    </location>
</feature>
<reference evidence="6 7" key="1">
    <citation type="submission" date="2021-03" db="EMBL/GenBank/DDBJ databases">
        <authorList>
            <person name="King G.J."/>
            <person name="Bancroft I."/>
            <person name="Baten A."/>
            <person name="Bloomfield J."/>
            <person name="Borpatragohain P."/>
            <person name="He Z."/>
            <person name="Irish N."/>
            <person name="Irwin J."/>
            <person name="Liu K."/>
            <person name="Mauleon R.P."/>
            <person name="Moore J."/>
            <person name="Morris R."/>
            <person name="Ostergaard L."/>
            <person name="Wang B."/>
            <person name="Wells R."/>
        </authorList>
    </citation>
    <scope>NUCLEOTIDE SEQUENCE [LARGE SCALE GENOMIC DNA]</scope>
    <source>
        <strain evidence="6">R-o-18</strain>
        <tissue evidence="6">Leaf</tissue>
    </source>
</reference>
<evidence type="ECO:0000256" key="2">
    <source>
        <dbReference type="ARBA" id="ARBA00022670"/>
    </source>
</evidence>
<feature type="region of interest" description="Disordered" evidence="4">
    <location>
        <begin position="723"/>
        <end position="764"/>
    </location>
</feature>
<evidence type="ECO:0000313" key="6">
    <source>
        <dbReference type="EMBL" id="KAG5398103.1"/>
    </source>
</evidence>
<evidence type="ECO:0000256" key="3">
    <source>
        <dbReference type="ARBA" id="ARBA00022801"/>
    </source>
</evidence>
<evidence type="ECO:0000259" key="5">
    <source>
        <dbReference type="PROSITE" id="PS50600"/>
    </source>
</evidence>
<evidence type="ECO:0000313" key="7">
    <source>
        <dbReference type="Proteomes" id="UP000823674"/>
    </source>
</evidence>
<evidence type="ECO:0000256" key="1">
    <source>
        <dbReference type="ARBA" id="ARBA00005234"/>
    </source>
</evidence>
<feature type="region of interest" description="Disordered" evidence="4">
    <location>
        <begin position="455"/>
        <end position="485"/>
    </location>
</feature>
<feature type="region of interest" description="Disordered" evidence="4">
    <location>
        <begin position="1"/>
        <end position="73"/>
    </location>
</feature>
<dbReference type="PANTHER" id="PTHR48449:SF1">
    <property type="entry name" value="DUF1985 DOMAIN-CONTAINING PROTEIN"/>
    <property type="match status" value="1"/>
</dbReference>
<organism evidence="6 7">
    <name type="scientific">Brassica rapa subsp. trilocularis</name>
    <dbReference type="NCBI Taxonomy" id="1813537"/>
    <lineage>
        <taxon>Eukaryota</taxon>
        <taxon>Viridiplantae</taxon>
        <taxon>Streptophyta</taxon>
        <taxon>Embryophyta</taxon>
        <taxon>Tracheophyta</taxon>
        <taxon>Spermatophyta</taxon>
        <taxon>Magnoliopsida</taxon>
        <taxon>eudicotyledons</taxon>
        <taxon>Gunneridae</taxon>
        <taxon>Pentapetalae</taxon>
        <taxon>rosids</taxon>
        <taxon>malvids</taxon>
        <taxon>Brassicales</taxon>
        <taxon>Brassicaceae</taxon>
        <taxon>Brassiceae</taxon>
        <taxon>Brassica</taxon>
    </lineage>
</organism>
<feature type="compositionally biased region" description="Basic and acidic residues" evidence="4">
    <location>
        <begin position="20"/>
        <end position="39"/>
    </location>
</feature>
<dbReference type="InterPro" id="IPR015410">
    <property type="entry name" value="DUF1985"/>
</dbReference>
<feature type="compositionally biased region" description="Polar residues" evidence="4">
    <location>
        <begin position="1"/>
        <end position="19"/>
    </location>
</feature>
<proteinExistence type="inferred from homology"/>
<dbReference type="Pfam" id="PF02902">
    <property type="entry name" value="Peptidase_C48"/>
    <property type="match status" value="1"/>
</dbReference>
<keyword evidence="2" id="KW-0645">Protease</keyword>
<keyword evidence="7" id="KW-1185">Reference proteome</keyword>
<comment type="caution">
    <text evidence="6">The sequence shown here is derived from an EMBL/GenBank/DDBJ whole genome shotgun (WGS) entry which is preliminary data.</text>
</comment>
<dbReference type="PROSITE" id="PS50600">
    <property type="entry name" value="ULP_PROTEASE"/>
    <property type="match status" value="1"/>
</dbReference>
<feature type="domain" description="Ubiquitin-like protease family profile" evidence="5">
    <location>
        <begin position="806"/>
        <end position="988"/>
    </location>
</feature>
<dbReference type="EMBL" id="JADBGQ010000005">
    <property type="protein sequence ID" value="KAG5398103.1"/>
    <property type="molecule type" value="Genomic_DNA"/>
</dbReference>
<dbReference type="SUPFAM" id="SSF54001">
    <property type="entry name" value="Cysteine proteinases"/>
    <property type="match status" value="1"/>
</dbReference>
<feature type="region of interest" description="Disordered" evidence="4">
    <location>
        <begin position="519"/>
        <end position="589"/>
    </location>
</feature>
<comment type="similarity">
    <text evidence="1">Belongs to the peptidase C48 family.</text>
</comment>
<keyword evidence="3" id="KW-0378">Hydrolase</keyword>
<dbReference type="InterPro" id="IPR003653">
    <property type="entry name" value="Peptidase_C48_C"/>
</dbReference>
<dbReference type="InterPro" id="IPR038765">
    <property type="entry name" value="Papain-like_cys_pep_sf"/>
</dbReference>
<evidence type="ECO:0000256" key="4">
    <source>
        <dbReference type="SAM" id="MobiDB-lite"/>
    </source>
</evidence>
<sequence>MVSPSSVTPSGRVTRSQSASDREAIPKKIPREGKSRTRYEVMTTESEVDEPASTDQEEAASTEQDEAASTEPEFIVTTPTFPERLFARNCYPGKPRLNIYSKASIIGSLVKLLRGSPEMNCLLGSQFRALFHLPVARCSNSAKLVHSLLSRQLVTMRLYELWFLFADKPLRFSLHEFGDITGLKCEPEREKVGNGSESIDATPGRMWKELFETEDEDVTVPDVLRMLEQPSLPEWKRLPLALIALVDGLLVCGHKLLRVTPAYVEMLEDTGSFLQYPWGREAFVSTLSRLTPPQPSDPSKMDKSLSVMRLRLKQQSTACYGFPLALQLFAFKAIPSLLEKIPEPNKTTSFLQEPEGCDSTNALLNFEDILLVETQREVIVTYSIPDEGGDPKWKKEIIDPRIDNLVRRMREGHEFKATDFRGGDSSLPPLKAAEKAEGVGVKKKCQKPFRRFGKACDEPGSSTQAPERPIRPRRGICKQAEPGNLSDKEQELKEWIRVELKTQLGKLRNEIFDWLHHDRGGSSMVPQNTAAGKTNRDNGHADPTGMEVPKKRRPVSGDGNDEAEIFGSDSKKHKKNNGDGFSDEETMRMHDNHCDGRTPNARFWEKVDSMAGEGPSFSKSAKIPEADVSTPIGPETVLKPAKPTLPEPLEVFSVDYQLFVLACEVYRNTDLFGLGEGGDGFPISGLNLLAEEVEKGTRSDNVYKDPQENTCRKLTVWSHPESYVLPPEEQGGKASPTNSEDYKTPPEDDPMTESRTPDVGNSKLSRYLNRKPKYTPLADLEIAQFQEFQSILRENPAQEFEIVIGIHVSNKFFLSLARPTNWVSTEHISVLIGMLVRRHGRKYLSGRCRFVDYFSIAGIISKFAEFEKASDKLGFNWGGLVSYSFTGKTRRRNDKKGLLVDVDRVYAPMMWGKDHWVGLVINLTCRQVEILDCNISHNESDNEVNKHMAYLLRALPHVLAAFSPPSDNTIIQTDQFIFDGFTSSFLYS</sequence>
<dbReference type="Proteomes" id="UP000823674">
    <property type="component" value="Chromosome A05"/>
</dbReference>
<gene>
    <name evidence="6" type="primary">A05g507580.1_BraROA</name>
    <name evidence="6" type="ORF">IGI04_019917</name>
</gene>
<protein>
    <recommendedName>
        <fullName evidence="5">Ubiquitin-like protease family profile domain-containing protein</fullName>
    </recommendedName>
</protein>
<dbReference type="PANTHER" id="PTHR48449">
    <property type="entry name" value="DUF1985 DOMAIN-CONTAINING PROTEIN"/>
    <property type="match status" value="1"/>
</dbReference>
<name>A0ABQ7MH98_BRACM</name>